<dbReference type="InterPro" id="IPR005174">
    <property type="entry name" value="KIB1-4_b-propeller"/>
</dbReference>
<dbReference type="EMBL" id="LT934120">
    <property type="protein sequence ID" value="VAI28345.1"/>
    <property type="molecule type" value="Genomic_DNA"/>
</dbReference>
<feature type="domain" description="KIB1-4 beta-propeller" evidence="1">
    <location>
        <begin position="8"/>
        <end position="172"/>
    </location>
</feature>
<evidence type="ECO:0000313" key="3">
    <source>
        <dbReference type="Proteomes" id="UP000324705"/>
    </source>
</evidence>
<sequence length="273" mass="30624">MLTMSAFVCDVPETSSIAVVAHFPGTPVVLCSQPGHQGWEVSHHGLELANILPFQGRLYATLRTGSCVPKRVVMVYPPDTSFMTHHELHSSCDLLVECCGRMLLVQQHLTLQRSAKFWQNFEYNIFEVDLSLRKLIPVNCLGNWALFLNTDRCLSVSAKDLPSIHGNSVYFSLPLYPAVLHSLASGVSEELSASCQIHDTRRIRPSVRPFTLAHHLLTYCHHNEWTRGLMFHEYHLIPESFEELHKKIEAQDSQLQIPRAGAGAANSKLLSSS</sequence>
<protein>
    <recommendedName>
        <fullName evidence="1">KIB1-4 beta-propeller domain-containing protein</fullName>
    </recommendedName>
</protein>
<name>A0A9R1AHS5_TRITD</name>
<dbReference type="Gramene" id="TRITD5Bv1G042830.1">
    <property type="protein sequence ID" value="TRITD5Bv1G042830.1"/>
    <property type="gene ID" value="TRITD5Bv1G042830"/>
</dbReference>
<evidence type="ECO:0000313" key="2">
    <source>
        <dbReference type="EMBL" id="VAI28345.1"/>
    </source>
</evidence>
<dbReference type="PANTHER" id="PTHR33165">
    <property type="entry name" value="F-BOX DOMAIN CONTAINING PROTEIN-LIKE-RELATED"/>
    <property type="match status" value="1"/>
</dbReference>
<keyword evidence="3" id="KW-1185">Reference proteome</keyword>
<proteinExistence type="predicted"/>
<organism evidence="2 3">
    <name type="scientific">Triticum turgidum subsp. durum</name>
    <name type="common">Durum wheat</name>
    <name type="synonym">Triticum durum</name>
    <dbReference type="NCBI Taxonomy" id="4567"/>
    <lineage>
        <taxon>Eukaryota</taxon>
        <taxon>Viridiplantae</taxon>
        <taxon>Streptophyta</taxon>
        <taxon>Embryophyta</taxon>
        <taxon>Tracheophyta</taxon>
        <taxon>Spermatophyta</taxon>
        <taxon>Magnoliopsida</taxon>
        <taxon>Liliopsida</taxon>
        <taxon>Poales</taxon>
        <taxon>Poaceae</taxon>
        <taxon>BOP clade</taxon>
        <taxon>Pooideae</taxon>
        <taxon>Triticodae</taxon>
        <taxon>Triticeae</taxon>
        <taxon>Triticinae</taxon>
        <taxon>Triticum</taxon>
    </lineage>
</organism>
<dbReference type="OMA" id="QRCKIIP"/>
<dbReference type="PANTHER" id="PTHR33165:SF72">
    <property type="entry name" value="F-BOX DOMAIN-CONTAINING PROTEIN"/>
    <property type="match status" value="1"/>
</dbReference>
<accession>A0A9R1AHS5</accession>
<dbReference type="Proteomes" id="UP000324705">
    <property type="component" value="Chromosome 5B"/>
</dbReference>
<reference evidence="2 3" key="1">
    <citation type="submission" date="2017-09" db="EMBL/GenBank/DDBJ databases">
        <authorList>
            <consortium name="International Durum Wheat Genome Sequencing Consortium (IDWGSC)"/>
            <person name="Milanesi L."/>
        </authorList>
    </citation>
    <scope>NUCLEOTIDE SEQUENCE [LARGE SCALE GENOMIC DNA]</scope>
    <source>
        <strain evidence="3">cv. Svevo</strain>
    </source>
</reference>
<dbReference type="AlphaFoldDB" id="A0A9R1AHS5"/>
<evidence type="ECO:0000259" key="1">
    <source>
        <dbReference type="Pfam" id="PF03478"/>
    </source>
</evidence>
<gene>
    <name evidence="2" type="ORF">TRITD_5Bv1G042830</name>
</gene>
<dbReference type="Pfam" id="PF03478">
    <property type="entry name" value="Beta-prop_KIB1-4"/>
    <property type="match status" value="1"/>
</dbReference>